<organism evidence="2 3">
    <name type="scientific">Allacma fusca</name>
    <dbReference type="NCBI Taxonomy" id="39272"/>
    <lineage>
        <taxon>Eukaryota</taxon>
        <taxon>Metazoa</taxon>
        <taxon>Ecdysozoa</taxon>
        <taxon>Arthropoda</taxon>
        <taxon>Hexapoda</taxon>
        <taxon>Collembola</taxon>
        <taxon>Symphypleona</taxon>
        <taxon>Sminthuridae</taxon>
        <taxon>Allacma</taxon>
    </lineage>
</organism>
<comment type="caution">
    <text evidence="2">The sequence shown here is derived from an EMBL/GenBank/DDBJ whole genome shotgun (WGS) entry which is preliminary data.</text>
</comment>
<feature type="non-terminal residue" evidence="2">
    <location>
        <position position="1"/>
    </location>
</feature>
<reference evidence="2" key="1">
    <citation type="submission" date="2021-06" db="EMBL/GenBank/DDBJ databases">
        <authorList>
            <person name="Hodson N. C."/>
            <person name="Mongue J. A."/>
            <person name="Jaron S. K."/>
        </authorList>
    </citation>
    <scope>NUCLEOTIDE SEQUENCE</scope>
</reference>
<sequence>NTLRVFMGFNAIYWIQKVWLGYLLERAAAERSSKKCKVWLIYTFVLLILGIAFFLATICASVVQPMAIPFYIVTFIVREYTIWILLRFKEKLDDGKAPLLVDKKDFTNL</sequence>
<name>A0A8J2K4L7_9HEXA</name>
<keyword evidence="1" id="KW-0472">Membrane</keyword>
<dbReference type="AlphaFoldDB" id="A0A8J2K4L7"/>
<proteinExistence type="predicted"/>
<gene>
    <name evidence="2" type="ORF">AFUS01_LOCUS18200</name>
</gene>
<feature type="transmembrane region" description="Helical" evidence="1">
    <location>
        <begin position="68"/>
        <end position="86"/>
    </location>
</feature>
<evidence type="ECO:0000256" key="1">
    <source>
        <dbReference type="SAM" id="Phobius"/>
    </source>
</evidence>
<keyword evidence="1" id="KW-1133">Transmembrane helix</keyword>
<accession>A0A8J2K4L7</accession>
<keyword evidence="3" id="KW-1185">Reference proteome</keyword>
<dbReference type="EMBL" id="CAJVCH010179252">
    <property type="protein sequence ID" value="CAG7729489.1"/>
    <property type="molecule type" value="Genomic_DNA"/>
</dbReference>
<evidence type="ECO:0000313" key="2">
    <source>
        <dbReference type="EMBL" id="CAG7729489.1"/>
    </source>
</evidence>
<evidence type="ECO:0000313" key="3">
    <source>
        <dbReference type="Proteomes" id="UP000708208"/>
    </source>
</evidence>
<feature type="transmembrane region" description="Helical" evidence="1">
    <location>
        <begin position="36"/>
        <end position="56"/>
    </location>
</feature>
<dbReference type="Proteomes" id="UP000708208">
    <property type="component" value="Unassembled WGS sequence"/>
</dbReference>
<keyword evidence="1" id="KW-0812">Transmembrane</keyword>
<protein>
    <submittedName>
        <fullName evidence="2">Uncharacterized protein</fullName>
    </submittedName>
</protein>